<dbReference type="SUPFAM" id="SSF55729">
    <property type="entry name" value="Acyl-CoA N-acyltransferases (Nat)"/>
    <property type="match status" value="1"/>
</dbReference>
<dbReference type="Gene3D" id="3.40.630.30">
    <property type="match status" value="1"/>
</dbReference>
<dbReference type="GO" id="GO:0016747">
    <property type="term" value="F:acyltransferase activity, transferring groups other than amino-acyl groups"/>
    <property type="evidence" value="ECO:0007669"/>
    <property type="project" value="InterPro"/>
</dbReference>
<dbReference type="eggNOG" id="COG0456">
    <property type="taxonomic scope" value="Bacteria"/>
</dbReference>
<dbReference type="STRING" id="1512.GCA_900049235_02291"/>
<dbReference type="PROSITE" id="PS51186">
    <property type="entry name" value="GNAT"/>
    <property type="match status" value="1"/>
</dbReference>
<dbReference type="AlphaFoldDB" id="E7GMH2"/>
<keyword evidence="2" id="KW-0808">Transferase</keyword>
<gene>
    <name evidence="2" type="ORF">HMPREF9474_02117</name>
</gene>
<protein>
    <submittedName>
        <fullName evidence="2">GNAT family Acetyltransferase</fullName>
    </submittedName>
</protein>
<dbReference type="Pfam" id="PF13508">
    <property type="entry name" value="Acetyltransf_7"/>
    <property type="match status" value="1"/>
</dbReference>
<dbReference type="HOGENOM" id="CLU_2245310_0_0_9"/>
<accession>E7GMH2</accession>
<evidence type="ECO:0000313" key="2">
    <source>
        <dbReference type="EMBL" id="EGA93914.1"/>
    </source>
</evidence>
<dbReference type="Proteomes" id="UP000002970">
    <property type="component" value="Unassembled WGS sequence"/>
</dbReference>
<evidence type="ECO:0000259" key="1">
    <source>
        <dbReference type="PROSITE" id="PS51186"/>
    </source>
</evidence>
<keyword evidence="3" id="KW-1185">Reference proteome</keyword>
<dbReference type="InterPro" id="IPR016181">
    <property type="entry name" value="Acyl_CoA_acyltransferase"/>
</dbReference>
<reference evidence="2 3" key="1">
    <citation type="submission" date="2010-12" db="EMBL/GenBank/DDBJ databases">
        <title>The Genome Sequence of Clostridium symbiosum strain WAL-14163.</title>
        <authorList>
            <person name="Earl A."/>
            <person name="Ward D."/>
            <person name="Feldgarden M."/>
            <person name="Gevers D."/>
            <person name="Finegold S.M."/>
            <person name="Summanen P.H."/>
            <person name="Molitoris D.R."/>
            <person name="Vaisanen M.L."/>
            <person name="Daigneault M."/>
            <person name="Young S.K."/>
            <person name="Zeng Q."/>
            <person name="Gargeya S."/>
            <person name="Fitzgerald M."/>
            <person name="Haas B."/>
            <person name="Abouelleil A."/>
            <person name="Alvarado L."/>
            <person name="Arachchi H.M."/>
            <person name="Berlin A."/>
            <person name="Brown A."/>
            <person name="Chapman S.B."/>
            <person name="Chen Z."/>
            <person name="Dunbar C."/>
            <person name="Freedman E."/>
            <person name="Gearin G."/>
            <person name="Gellesch M."/>
            <person name="Goldberg J."/>
            <person name="Griggs A."/>
            <person name="Gujja S."/>
            <person name="Heilman E."/>
            <person name="Heiman D."/>
            <person name="Howarth C."/>
            <person name="Larson L."/>
            <person name="Lui A."/>
            <person name="MacDonald P.J.P."/>
            <person name="Mehta T."/>
            <person name="Montmayeur A."/>
            <person name="Murphy C."/>
            <person name="Neiman D."/>
            <person name="Pearson M."/>
            <person name="Priest M."/>
            <person name="Roberts A."/>
            <person name="Saif S."/>
            <person name="Shea T."/>
            <person name="Shenoy N."/>
            <person name="Sisk P."/>
            <person name="Stolte C."/>
            <person name="Sykes S."/>
            <person name="White J."/>
            <person name="Yandava C."/>
            <person name="Nusbaum C."/>
            <person name="Birren B."/>
        </authorList>
    </citation>
    <scope>NUCLEOTIDE SEQUENCE [LARGE SCALE GENOMIC DNA]</scope>
    <source>
        <strain evidence="2 3">WAL-14163</strain>
    </source>
</reference>
<comment type="caution">
    <text evidence="2">The sequence shown here is derived from an EMBL/GenBank/DDBJ whole genome shotgun (WGS) entry which is preliminary data.</text>
</comment>
<sequence length="125" mass="13805">MKLAAACGLVLGLPGALMECQMQKCMCLRNTGKSRGFVGMDAEYIAGLFVVEGHQGHGTGHQLISEVKRKNRLSLHAYEKNAGAVAFYQAEGFHIENSMTEKETGEQEYRMVFHESDESKESCSK</sequence>
<dbReference type="InterPro" id="IPR000182">
    <property type="entry name" value="GNAT_dom"/>
</dbReference>
<evidence type="ECO:0000313" key="3">
    <source>
        <dbReference type="Proteomes" id="UP000002970"/>
    </source>
</evidence>
<proteinExistence type="predicted"/>
<name>E7GMH2_CLOS6</name>
<feature type="domain" description="N-acetyltransferase" evidence="1">
    <location>
        <begin position="36"/>
        <end position="116"/>
    </location>
</feature>
<dbReference type="EMBL" id="ADLQ01000049">
    <property type="protein sequence ID" value="EGA93914.1"/>
    <property type="molecule type" value="Genomic_DNA"/>
</dbReference>
<organism evidence="2 3">
    <name type="scientific">Clostridium symbiosum (strain WAL-14163)</name>
    <dbReference type="NCBI Taxonomy" id="742740"/>
    <lineage>
        <taxon>Bacteria</taxon>
        <taxon>Bacillati</taxon>
        <taxon>Bacillota</taxon>
        <taxon>Clostridia</taxon>
        <taxon>Lachnospirales</taxon>
        <taxon>Lachnospiraceae</taxon>
        <taxon>Otoolea</taxon>
    </lineage>
</organism>